<evidence type="ECO:0000259" key="2">
    <source>
        <dbReference type="Pfam" id="PF24748"/>
    </source>
</evidence>
<feature type="signal peptide" evidence="1">
    <location>
        <begin position="1"/>
        <end position="21"/>
    </location>
</feature>
<dbReference type="Pfam" id="PF24748">
    <property type="entry name" value="Galaxin_repeat"/>
    <property type="match status" value="2"/>
</dbReference>
<evidence type="ECO:0000256" key="1">
    <source>
        <dbReference type="SAM" id="SignalP"/>
    </source>
</evidence>
<name>H2ZBQ4_CIOSA</name>
<keyword evidence="4" id="KW-1185">Reference proteome</keyword>
<dbReference type="PANTHER" id="PTHR34490:SF1">
    <property type="entry name" value="GALAXIN-LIKE"/>
    <property type="match status" value="1"/>
</dbReference>
<proteinExistence type="predicted"/>
<organism evidence="3 4">
    <name type="scientific">Ciona savignyi</name>
    <name type="common">Pacific transparent sea squirt</name>
    <dbReference type="NCBI Taxonomy" id="51511"/>
    <lineage>
        <taxon>Eukaryota</taxon>
        <taxon>Metazoa</taxon>
        <taxon>Chordata</taxon>
        <taxon>Tunicata</taxon>
        <taxon>Ascidiacea</taxon>
        <taxon>Phlebobranchia</taxon>
        <taxon>Cionidae</taxon>
        <taxon>Ciona</taxon>
    </lineage>
</organism>
<sequence length="443" mass="46804">MNSFFSVAVVLIVAAVHQASASTGCKRSLQSCNVTDEATGLRTMIEYESCTSMCCGSRIYERDIYSQCCGDKDTGLPYNPKTQHCCSWPYGKEYEVHDKTNNTAEFCCGITLFNNTGGGQSCCNGYFNRPEVFSHLTEMCCAGNRQFAGDTAYTECCGDTSFDRRYSSCPCHDGSVTVGIPKADAGCCVSSSGERSGYNTKTQMCCGGVGYNTTGQFCCDNAVGDSATQMCCGGVITDVTADQQGRSLSCCEMADGTTEAYEQATQICCGGVIHSRGSNVNDDLTCCDGVVYNKSLGDACCNGEPYLSQDSVCCSDNVLPGDGCCGGIGFFSGSQACCNDEISGTGLTWPACCTNQTFDAYTQTCCGGSLHNNPINPSAAVEDAVIHTTRCCGNFADDRTLIPYDYMSSLCCNGNIADLGGLSWATASCCGNNVIDPSYLPLL</sequence>
<dbReference type="PANTHER" id="PTHR34490">
    <property type="entry name" value="PROTEIN CBG12054-RELATED"/>
    <property type="match status" value="1"/>
</dbReference>
<reference evidence="3" key="3">
    <citation type="submission" date="2025-09" db="UniProtKB">
        <authorList>
            <consortium name="Ensembl"/>
        </authorList>
    </citation>
    <scope>IDENTIFICATION</scope>
</reference>
<dbReference type="AlphaFoldDB" id="H2ZBQ4"/>
<evidence type="ECO:0000313" key="3">
    <source>
        <dbReference type="Ensembl" id="ENSCSAVP00000015019.1"/>
    </source>
</evidence>
<dbReference type="InParanoid" id="H2ZBQ4"/>
<accession>H2ZBQ4</accession>
<dbReference type="Proteomes" id="UP000007875">
    <property type="component" value="Unassembled WGS sequence"/>
</dbReference>
<evidence type="ECO:0000313" key="4">
    <source>
        <dbReference type="Proteomes" id="UP000007875"/>
    </source>
</evidence>
<reference evidence="4" key="1">
    <citation type="submission" date="2003-08" db="EMBL/GenBank/DDBJ databases">
        <authorList>
            <person name="Birren B."/>
            <person name="Nusbaum C."/>
            <person name="Abebe A."/>
            <person name="Abouelleil A."/>
            <person name="Adekoya E."/>
            <person name="Ait-zahra M."/>
            <person name="Allen N."/>
            <person name="Allen T."/>
            <person name="An P."/>
            <person name="Anderson M."/>
            <person name="Anderson S."/>
            <person name="Arachchi H."/>
            <person name="Armbruster J."/>
            <person name="Bachantsang P."/>
            <person name="Baldwin J."/>
            <person name="Barry A."/>
            <person name="Bayul T."/>
            <person name="Blitshsteyn B."/>
            <person name="Bloom T."/>
            <person name="Blye J."/>
            <person name="Boguslavskiy L."/>
            <person name="Borowsky M."/>
            <person name="Boukhgalter B."/>
            <person name="Brunache A."/>
            <person name="Butler J."/>
            <person name="Calixte N."/>
            <person name="Calvo S."/>
            <person name="Camarata J."/>
            <person name="Campo K."/>
            <person name="Chang J."/>
            <person name="Cheshatsang Y."/>
            <person name="Citroen M."/>
            <person name="Collymore A."/>
            <person name="Considine T."/>
            <person name="Cook A."/>
            <person name="Cooke P."/>
            <person name="Corum B."/>
            <person name="Cuomo C."/>
            <person name="David R."/>
            <person name="Dawoe T."/>
            <person name="Degray S."/>
            <person name="Dodge S."/>
            <person name="Dooley K."/>
            <person name="Dorje P."/>
            <person name="Dorjee K."/>
            <person name="Dorris L."/>
            <person name="Duffey N."/>
            <person name="Dupes A."/>
            <person name="Elkins T."/>
            <person name="Engels R."/>
            <person name="Erickson J."/>
            <person name="Farina A."/>
            <person name="Faro S."/>
            <person name="Ferreira P."/>
            <person name="Fischer H."/>
            <person name="Fitzgerald M."/>
            <person name="Foley K."/>
            <person name="Gage D."/>
            <person name="Galagan J."/>
            <person name="Gearin G."/>
            <person name="Gnerre S."/>
            <person name="Gnirke A."/>
            <person name="Goyette A."/>
            <person name="Graham J."/>
            <person name="Grandbois E."/>
            <person name="Gyaltsen K."/>
            <person name="Hafez N."/>
            <person name="Hagopian D."/>
            <person name="Hagos B."/>
            <person name="Hall J."/>
            <person name="Hatcher B."/>
            <person name="Heller A."/>
            <person name="Higgins H."/>
            <person name="Honan T."/>
            <person name="Horn A."/>
            <person name="Houde N."/>
            <person name="Hughes L."/>
            <person name="Hulme W."/>
            <person name="Husby E."/>
            <person name="Iliev I."/>
            <person name="Jaffe D."/>
            <person name="Jones C."/>
            <person name="Kamal M."/>
            <person name="Kamat A."/>
            <person name="Kamvysselis M."/>
            <person name="Karlsson E."/>
            <person name="Kells C."/>
            <person name="Kieu A."/>
            <person name="Kisner P."/>
            <person name="Kodira C."/>
            <person name="Kulbokas E."/>
            <person name="Labutti K."/>
            <person name="Lama D."/>
            <person name="Landers T."/>
            <person name="Leger J."/>
            <person name="Levine S."/>
            <person name="Lewis D."/>
            <person name="Lewis T."/>
            <person name="Lindblad-toh K."/>
            <person name="Liu X."/>
            <person name="Lokyitsang T."/>
            <person name="Lokyitsang Y."/>
            <person name="Lucien O."/>
            <person name="Lui A."/>
            <person name="Ma L.J."/>
            <person name="Mabbitt R."/>
            <person name="Macdonald J."/>
            <person name="Maclean C."/>
            <person name="Major J."/>
            <person name="Manning J."/>
            <person name="Marabella R."/>
            <person name="Maru K."/>
            <person name="Matthews C."/>
            <person name="Mauceli E."/>
            <person name="Mccarthy M."/>
            <person name="Mcdonough S."/>
            <person name="Mcghee T."/>
            <person name="Meldrim J."/>
            <person name="Meneus L."/>
            <person name="Mesirov J."/>
            <person name="Mihalev A."/>
            <person name="Mihova T."/>
            <person name="Mikkelsen T."/>
            <person name="Mlenga V."/>
            <person name="Moru K."/>
            <person name="Mozes J."/>
            <person name="Mulrain L."/>
            <person name="Munson G."/>
            <person name="Naylor J."/>
            <person name="Newes C."/>
            <person name="Nguyen C."/>
            <person name="Nguyen N."/>
            <person name="Nguyen T."/>
            <person name="Nicol R."/>
            <person name="Nielsen C."/>
            <person name="Nizzari M."/>
            <person name="Norbu C."/>
            <person name="Norbu N."/>
            <person name="O'donnell P."/>
            <person name="Okoawo O."/>
            <person name="O'leary S."/>
            <person name="Omotosho B."/>
            <person name="O'neill K."/>
            <person name="Osman S."/>
            <person name="Parker S."/>
            <person name="Perrin D."/>
            <person name="Phunkhang P."/>
            <person name="Piqani B."/>
            <person name="Purcell S."/>
            <person name="Rachupka T."/>
            <person name="Ramasamy U."/>
            <person name="Rameau R."/>
            <person name="Ray V."/>
            <person name="Raymond C."/>
            <person name="Retta R."/>
            <person name="Richardson S."/>
            <person name="Rise C."/>
            <person name="Rodriguez J."/>
            <person name="Rogers J."/>
            <person name="Rogov P."/>
            <person name="Rutman M."/>
            <person name="Schupbach R."/>
            <person name="Seaman C."/>
            <person name="Settipalli S."/>
            <person name="Sharpe T."/>
            <person name="Sheridan J."/>
            <person name="Sherpa N."/>
            <person name="Shi J."/>
            <person name="Smirnov S."/>
            <person name="Smith C."/>
            <person name="Sougnez C."/>
            <person name="Spencer B."/>
            <person name="Stalker J."/>
            <person name="Stange-thomann N."/>
            <person name="Stavropoulos S."/>
            <person name="Stetson K."/>
            <person name="Stone C."/>
            <person name="Stone S."/>
            <person name="Stubbs M."/>
            <person name="Talamas J."/>
            <person name="Tchuinga P."/>
            <person name="Tenzing P."/>
            <person name="Tesfaye S."/>
            <person name="Theodore J."/>
            <person name="Thoulutsang Y."/>
            <person name="Topham K."/>
            <person name="Towey S."/>
            <person name="Tsamla T."/>
            <person name="Tsomo N."/>
            <person name="Vallee D."/>
            <person name="Vassiliev H."/>
            <person name="Venkataraman V."/>
            <person name="Vinson J."/>
            <person name="Vo A."/>
            <person name="Wade C."/>
            <person name="Wang S."/>
            <person name="Wangchuk T."/>
            <person name="Wangdi T."/>
            <person name="Whittaker C."/>
            <person name="Wilkinson J."/>
            <person name="Wu Y."/>
            <person name="Wyman D."/>
            <person name="Yadav S."/>
            <person name="Yang S."/>
            <person name="Yang X."/>
            <person name="Yeager S."/>
            <person name="Yee E."/>
            <person name="Young G."/>
            <person name="Zainoun J."/>
            <person name="Zembeck L."/>
            <person name="Zimmer A."/>
            <person name="Zody M."/>
            <person name="Lander E."/>
        </authorList>
    </citation>
    <scope>NUCLEOTIDE SEQUENCE [LARGE SCALE GENOMIC DNA]</scope>
</reference>
<protein>
    <recommendedName>
        <fullName evidence="2">Galaxin-like repeats domain-containing protein</fullName>
    </recommendedName>
</protein>
<dbReference type="GeneTree" id="ENSGT00940000170575"/>
<dbReference type="HOGENOM" id="CLU_768456_0_0_1"/>
<dbReference type="OMA" id="RISCCAN"/>
<dbReference type="STRING" id="51511.ENSCSAVP00000015019"/>
<dbReference type="InterPro" id="IPR055284">
    <property type="entry name" value="Galaxin-like"/>
</dbReference>
<feature type="chain" id="PRO_5003578616" description="Galaxin-like repeats domain-containing protein" evidence="1">
    <location>
        <begin position="22"/>
        <end position="443"/>
    </location>
</feature>
<reference evidence="3" key="2">
    <citation type="submission" date="2025-08" db="UniProtKB">
        <authorList>
            <consortium name="Ensembl"/>
        </authorList>
    </citation>
    <scope>IDENTIFICATION</scope>
</reference>
<feature type="domain" description="Galaxin-like repeats" evidence="2">
    <location>
        <begin position="46"/>
        <end position="171"/>
    </location>
</feature>
<dbReference type="eggNOG" id="ENOG502S6C3">
    <property type="taxonomic scope" value="Eukaryota"/>
</dbReference>
<dbReference type="InterPro" id="IPR056601">
    <property type="entry name" value="Galaxin_dom"/>
</dbReference>
<feature type="domain" description="Galaxin-like repeats" evidence="2">
    <location>
        <begin position="284"/>
        <end position="392"/>
    </location>
</feature>
<keyword evidence="1" id="KW-0732">Signal</keyword>
<dbReference type="Ensembl" id="ENSCSAVT00000015193.1">
    <property type="protein sequence ID" value="ENSCSAVP00000015019.1"/>
    <property type="gene ID" value="ENSCSAVG00000008801.1"/>
</dbReference>